<reference evidence="1" key="1">
    <citation type="submission" date="2020-01" db="EMBL/GenBank/DDBJ databases">
        <authorList>
            <person name="Meier V. D."/>
            <person name="Meier V D."/>
        </authorList>
    </citation>
    <scope>NUCLEOTIDE SEQUENCE</scope>
    <source>
        <strain evidence="1">HLG_WM_MAG_07</strain>
    </source>
</reference>
<gene>
    <name evidence="1" type="ORF">HELGO_WM23115</name>
</gene>
<dbReference type="AlphaFoldDB" id="A0A6S6U3A4"/>
<accession>A0A6S6U3A4</accession>
<evidence type="ECO:0000313" key="1">
    <source>
        <dbReference type="EMBL" id="CAA6824777.1"/>
    </source>
</evidence>
<proteinExistence type="predicted"/>
<sequence length="172" mass="19513">MFLAPLHMFFIQYTNKTLSIFASVKSVLMLTLCTLLLSGCNQDYEIGFYTFEKAADYKPASKVPLRPGLNYGWILKAPLNKNIQWKEELVLPSSSGQWANESASSDTLTTEKTEKAQLSGIFPNRDYGRIGNIWTVAPGDPEGIYQYKIYIDGELIKSFEIDFYKESNSRPN</sequence>
<dbReference type="EMBL" id="CACVAY010000122">
    <property type="protein sequence ID" value="CAA6824777.1"/>
    <property type="molecule type" value="Genomic_DNA"/>
</dbReference>
<protein>
    <submittedName>
        <fullName evidence="1">Uncharacterized protein</fullName>
    </submittedName>
</protein>
<name>A0A6S6U3A4_9GAMM</name>
<organism evidence="1">
    <name type="scientific">uncultured Thiotrichaceae bacterium</name>
    <dbReference type="NCBI Taxonomy" id="298394"/>
    <lineage>
        <taxon>Bacteria</taxon>
        <taxon>Pseudomonadati</taxon>
        <taxon>Pseudomonadota</taxon>
        <taxon>Gammaproteobacteria</taxon>
        <taxon>Thiotrichales</taxon>
        <taxon>Thiotrichaceae</taxon>
        <taxon>environmental samples</taxon>
    </lineage>
</organism>